<evidence type="ECO:0000313" key="2">
    <source>
        <dbReference type="Proteomes" id="UP001163105"/>
    </source>
</evidence>
<dbReference type="PANTHER" id="PTHR36922:SF1">
    <property type="entry name" value="DUF1993 DOMAIN-CONTAINING PROTEIN"/>
    <property type="match status" value="1"/>
</dbReference>
<sequence>MRGVAHLRVETTGLYIVGGDAPPDDIQSKIPKALSPITQYHDILIPPVPRHLTPININNVATMSYAIYDASIVLAKDALASLSAVLKKGEEHADAASLPEARIFSDMLPLAFQVHMVTDISSKVYARLSGVEPKALENNMKTFADFNARIAEVQDILAKADEKAINARVAETVTIGLGPGKSGSMSGAGYVNGYVIPNIFFHLTTAYDILRKEGVPLGKMDYLTPFIGKHIQQ</sequence>
<evidence type="ECO:0000313" key="1">
    <source>
        <dbReference type="EMBL" id="KAJ6441051.1"/>
    </source>
</evidence>
<comment type="caution">
    <text evidence="1">The sequence shown here is derived from an EMBL/GenBank/DDBJ whole genome shotgun (WGS) entry which is preliminary data.</text>
</comment>
<gene>
    <name evidence="1" type="ORF">O9K51_06845</name>
</gene>
<dbReference type="AlphaFoldDB" id="A0AB34FQU7"/>
<dbReference type="Proteomes" id="UP001163105">
    <property type="component" value="Unassembled WGS sequence"/>
</dbReference>
<dbReference type="Pfam" id="PF09351">
    <property type="entry name" value="DUF1993"/>
    <property type="match status" value="1"/>
</dbReference>
<protein>
    <submittedName>
        <fullName evidence="1">Helix-turn-helix domain-containing protein</fullName>
    </submittedName>
</protein>
<dbReference type="InterPro" id="IPR034660">
    <property type="entry name" value="DinB/YfiT-like"/>
</dbReference>
<dbReference type="Gene3D" id="1.20.120.450">
    <property type="entry name" value="dinb family like domain"/>
    <property type="match status" value="1"/>
</dbReference>
<dbReference type="PANTHER" id="PTHR36922">
    <property type="entry name" value="BLL2446 PROTEIN"/>
    <property type="match status" value="1"/>
</dbReference>
<dbReference type="SUPFAM" id="SSF109854">
    <property type="entry name" value="DinB/YfiT-like putative metalloenzymes"/>
    <property type="match status" value="1"/>
</dbReference>
<dbReference type="InterPro" id="IPR018531">
    <property type="entry name" value="DUF1993"/>
</dbReference>
<reference evidence="1" key="1">
    <citation type="submission" date="2023-01" db="EMBL/GenBank/DDBJ databases">
        <title>The growth and conidiation of Purpureocillium lavendulum are regulated by nitrogen source and histone H3K14 acetylation.</title>
        <authorList>
            <person name="Tang P."/>
            <person name="Han J."/>
            <person name="Zhang C."/>
            <person name="Tang P."/>
            <person name="Qi F."/>
            <person name="Zhang K."/>
            <person name="Liang L."/>
        </authorList>
    </citation>
    <scope>NUCLEOTIDE SEQUENCE</scope>
    <source>
        <strain evidence="1">YMF1.00683</strain>
    </source>
</reference>
<name>A0AB34FQU7_9HYPO</name>
<dbReference type="EMBL" id="JAQHRD010000005">
    <property type="protein sequence ID" value="KAJ6441051.1"/>
    <property type="molecule type" value="Genomic_DNA"/>
</dbReference>
<accession>A0AB34FQU7</accession>
<keyword evidence="2" id="KW-1185">Reference proteome</keyword>
<proteinExistence type="predicted"/>
<organism evidence="1 2">
    <name type="scientific">Purpureocillium lavendulum</name>
    <dbReference type="NCBI Taxonomy" id="1247861"/>
    <lineage>
        <taxon>Eukaryota</taxon>
        <taxon>Fungi</taxon>
        <taxon>Dikarya</taxon>
        <taxon>Ascomycota</taxon>
        <taxon>Pezizomycotina</taxon>
        <taxon>Sordariomycetes</taxon>
        <taxon>Hypocreomycetidae</taxon>
        <taxon>Hypocreales</taxon>
        <taxon>Ophiocordycipitaceae</taxon>
        <taxon>Purpureocillium</taxon>
    </lineage>
</organism>